<dbReference type="InterPro" id="IPR010684">
    <property type="entry name" value="RNA_pol_II_trans_fac_SIII_A"/>
</dbReference>
<name>J9DSQ1_WUCBA</name>
<proteinExistence type="predicted"/>
<dbReference type="PANTHER" id="PTHR15141:SF76">
    <property type="entry name" value="TRANSCRIPTION ELONGATION FACTOR B POLYPEPTIDE 3"/>
    <property type="match status" value="1"/>
</dbReference>
<sequence length="133" mass="15636">MSKTSVMDALMFKPRKSVCKIYAGRPRNDAVKVVPTLQNLCIKILIANINSIEEVGDTPYFLLKPVLEKCSLNQLCLIERRNPQLMEDSDELWERIVNRAFPKCETTDDETWRECYYVSFYFISFRRTSVRKD</sequence>
<dbReference type="Gene3D" id="6.10.250.3180">
    <property type="match status" value="1"/>
</dbReference>
<dbReference type="EMBL" id="ADBV01015662">
    <property type="protein sequence ID" value="EJW72673.1"/>
    <property type="molecule type" value="Genomic_DNA"/>
</dbReference>
<reference evidence="2" key="1">
    <citation type="submission" date="2012-08" db="EMBL/GenBank/DDBJ databases">
        <title>The Genome Sequence of Wuchereria bancrofti.</title>
        <authorList>
            <person name="Nutman T.B."/>
            <person name="Fink D.L."/>
            <person name="Russ C."/>
            <person name="Young S."/>
            <person name="Zeng Q."/>
            <person name="Koehrsen M."/>
            <person name="Alvarado L."/>
            <person name="Berlin A."/>
            <person name="Chapman S.B."/>
            <person name="Chen Z."/>
            <person name="Freedman E."/>
            <person name="Gellesch M."/>
            <person name="Goldberg J."/>
            <person name="Griggs A."/>
            <person name="Gujja S."/>
            <person name="Heilman E.R."/>
            <person name="Heiman D."/>
            <person name="Hepburn T."/>
            <person name="Howarth C."/>
            <person name="Jen D."/>
            <person name="Larson L."/>
            <person name="Lewis B."/>
            <person name="Mehta T."/>
            <person name="Park D."/>
            <person name="Pearson M."/>
            <person name="Roberts A."/>
            <person name="Saif S."/>
            <person name="Shea T."/>
            <person name="Shenoy N."/>
            <person name="Sisk P."/>
            <person name="Stolte C."/>
            <person name="Sykes S."/>
            <person name="Walk T."/>
            <person name="White J."/>
            <person name="Yandava C."/>
            <person name="Haas B."/>
            <person name="Henn M.R."/>
            <person name="Nusbaum C."/>
            <person name="Birren B."/>
        </authorList>
    </citation>
    <scope>NUCLEOTIDE SEQUENCE [LARGE SCALE GENOMIC DNA]</scope>
    <source>
        <strain evidence="2">NA</strain>
    </source>
</reference>
<dbReference type="AlphaFoldDB" id="J9DSQ1"/>
<gene>
    <name evidence="1" type="ORF">WUBG_16420</name>
</gene>
<protein>
    <recommendedName>
        <fullName evidence="3">Elongin-A</fullName>
    </recommendedName>
</protein>
<comment type="caution">
    <text evidence="1">The sequence shown here is derived from an EMBL/GenBank/DDBJ whole genome shotgun (WGS) entry which is preliminary data.</text>
</comment>
<dbReference type="GO" id="GO:0070449">
    <property type="term" value="C:elongin complex"/>
    <property type="evidence" value="ECO:0007669"/>
    <property type="project" value="InterPro"/>
</dbReference>
<dbReference type="InterPro" id="IPR051870">
    <property type="entry name" value="Elongin-A_domain"/>
</dbReference>
<evidence type="ECO:0000313" key="1">
    <source>
        <dbReference type="EMBL" id="EJW72673.1"/>
    </source>
</evidence>
<dbReference type="PANTHER" id="PTHR15141">
    <property type="entry name" value="TRANSCRIPTION ELONGATION FACTOR B POLYPEPTIDE 3"/>
    <property type="match status" value="1"/>
</dbReference>
<organism evidence="1 2">
    <name type="scientific">Wuchereria bancrofti</name>
    <dbReference type="NCBI Taxonomy" id="6293"/>
    <lineage>
        <taxon>Eukaryota</taxon>
        <taxon>Metazoa</taxon>
        <taxon>Ecdysozoa</taxon>
        <taxon>Nematoda</taxon>
        <taxon>Chromadorea</taxon>
        <taxon>Rhabditida</taxon>
        <taxon>Spirurina</taxon>
        <taxon>Spiruromorpha</taxon>
        <taxon>Filarioidea</taxon>
        <taxon>Onchocercidae</taxon>
        <taxon>Wuchereria</taxon>
    </lineage>
</organism>
<evidence type="ECO:0008006" key="3">
    <source>
        <dbReference type="Google" id="ProtNLM"/>
    </source>
</evidence>
<dbReference type="Pfam" id="PF06881">
    <property type="entry name" value="Elongin_A"/>
    <property type="match status" value="1"/>
</dbReference>
<dbReference type="GO" id="GO:0006368">
    <property type="term" value="P:transcription elongation by RNA polymerase II"/>
    <property type="evidence" value="ECO:0007669"/>
    <property type="project" value="InterPro"/>
</dbReference>
<accession>J9DSQ1</accession>
<evidence type="ECO:0000313" key="2">
    <source>
        <dbReference type="Proteomes" id="UP000004810"/>
    </source>
</evidence>
<dbReference type="Proteomes" id="UP000004810">
    <property type="component" value="Unassembled WGS sequence"/>
</dbReference>